<dbReference type="AlphaFoldDB" id="A0A857J9W7"/>
<keyword evidence="1" id="KW-0472">Membrane</keyword>
<organism evidence="2 3">
    <name type="scientific">Xylophilus rhododendri</name>
    <dbReference type="NCBI Taxonomy" id="2697032"/>
    <lineage>
        <taxon>Bacteria</taxon>
        <taxon>Pseudomonadati</taxon>
        <taxon>Pseudomonadota</taxon>
        <taxon>Betaproteobacteria</taxon>
        <taxon>Burkholderiales</taxon>
        <taxon>Xylophilus</taxon>
    </lineage>
</organism>
<protein>
    <submittedName>
        <fullName evidence="2">Uncharacterized protein</fullName>
    </submittedName>
</protein>
<proteinExistence type="predicted"/>
<keyword evidence="1" id="KW-1133">Transmembrane helix</keyword>
<accession>A0A857J9W7</accession>
<feature type="transmembrane region" description="Helical" evidence="1">
    <location>
        <begin position="445"/>
        <end position="473"/>
    </location>
</feature>
<name>A0A857J9W7_9BURK</name>
<reference evidence="2 3" key="1">
    <citation type="submission" date="2020-01" db="EMBL/GenBank/DDBJ databases">
        <title>Genome sequencing of strain KACC 21265.</title>
        <authorList>
            <person name="Heo J."/>
            <person name="Kim S.-J."/>
            <person name="Kim J.-S."/>
            <person name="Hong S.-B."/>
            <person name="Kwon S.-W."/>
        </authorList>
    </citation>
    <scope>NUCLEOTIDE SEQUENCE [LARGE SCALE GENOMIC DNA]</scope>
    <source>
        <strain evidence="2 3">KACC 21265</strain>
    </source>
</reference>
<evidence type="ECO:0000313" key="2">
    <source>
        <dbReference type="EMBL" id="QHJ00014.1"/>
    </source>
</evidence>
<evidence type="ECO:0000256" key="1">
    <source>
        <dbReference type="SAM" id="Phobius"/>
    </source>
</evidence>
<evidence type="ECO:0000313" key="3">
    <source>
        <dbReference type="Proteomes" id="UP000464787"/>
    </source>
</evidence>
<keyword evidence="3" id="KW-1185">Reference proteome</keyword>
<gene>
    <name evidence="2" type="ORF">GT347_19720</name>
</gene>
<dbReference type="KEGG" id="xyk:GT347_19720"/>
<dbReference type="Proteomes" id="UP000464787">
    <property type="component" value="Chromosome"/>
</dbReference>
<sequence length="628" mass="66549">MTQEIALRTMPPAAAVRFQLADIAAITTTTTTTTTTIRPQPPPQAGTDFLVALHELNPVEDPEQGDVYYDCPSTFAEPVLDMLAKGMDLRWLNQRAAQAEADQAAHARLRQYVEDGGCALYRWRTAGVLIKTAVQSGLIGGINFGTFAWMVAAVAAARNHGSHDLAMGPTTPSFSASAAGRQIVNAMLGAVPGALGYAVIAGATAVTLRPLIDAIALLLSGGGVTSVVPVDPSILYPVPSPRHEDGRLKDGELYTAELKAHAEACAEVARLQSEMTGIASIFNIKYGTPAFGACHAVRLMHQIAVFHQWGLAPHAALAGALSALASCSANIIYGGAAAAERLGHRHGLGAADRVNKPAGPLLLPLFVTADALCAIKGEASPRLGLAMRTSFSKASRVYLGGSTLGRKLVLGMPTTALALFLATLVPDVLLPLGTLACEMLRSNRIAALAVSALTGLLAYGVAFTLLVKALVLIERHVRGNQKRRLQEQRAQLFRQALRQFAHEHPGQTGPLRSGEPRAWSATELARAFDAMDRRVLADIEHAAQAGLNRDRDPGADRRMQDAYRAEAEQVRGWLLAAATDAAEQAPQGPPMQRRTSLLEEVRAGIGAIADEACDAAVVEEDDELVTVF</sequence>
<dbReference type="RefSeq" id="WP_160553824.1">
    <property type="nucleotide sequence ID" value="NZ_CP047650.1"/>
</dbReference>
<keyword evidence="1" id="KW-0812">Transmembrane</keyword>
<feature type="transmembrane region" description="Helical" evidence="1">
    <location>
        <begin position="408"/>
        <end position="425"/>
    </location>
</feature>
<dbReference type="EMBL" id="CP047650">
    <property type="protein sequence ID" value="QHJ00014.1"/>
    <property type="molecule type" value="Genomic_DNA"/>
</dbReference>